<reference evidence="1" key="1">
    <citation type="submission" date="2017-12" db="EMBL/GenBank/DDBJ databases">
        <authorList>
            <person name="Katneni V.K."/>
            <person name="Shekhar M.S."/>
            <person name="Otta S.K."/>
            <person name="Karthic K."/>
            <person name="Jangam A.K."/>
            <person name="Gopikrishna G."/>
            <person name="Vijayan K.K."/>
        </authorList>
    </citation>
    <scope>NUCLEOTIDE SEQUENCE [LARGE SCALE GENOMIC DNA]</scope>
    <source>
        <strain evidence="1">IN_AP4RU</strain>
    </source>
</reference>
<sequence length="53" mass="5915">MSSLQFRGGPLGRPDVKFEGWTAGSTNVRLHKGARIYARNNAPVIRNCNPFQK</sequence>
<protein>
    <submittedName>
        <fullName evidence="1">WSSV187</fullName>
    </submittedName>
</protein>
<accession>A0A2I6SBT5</accession>
<reference evidence="1" key="2">
    <citation type="journal article" date="2018" name="Genome Announc.">
        <title>First Report of a Complete Genome Sequence of White spot syndrome virus from India.</title>
        <authorList>
            <person name="Vinaya Kumar K."/>
            <person name="Shekhar M.S."/>
            <person name="Otta S.K."/>
            <person name="Karthic K."/>
            <person name="Ashok Kumar J."/>
            <person name="Gopikrishna G."/>
            <person name="Vijayan K.K."/>
        </authorList>
    </citation>
    <scope>NUCLEOTIDE SEQUENCE</scope>
    <source>
        <strain evidence="1">IN_AP4RU</strain>
    </source>
</reference>
<organism evidence="1">
    <name type="scientific">White spot syndrome virus</name>
    <dbReference type="NCBI Taxonomy" id="342409"/>
    <lineage>
        <taxon>Viruses</taxon>
        <taxon>Viruses incertae sedis</taxon>
        <taxon>Naldaviricetes</taxon>
        <taxon>Nimaviridae</taxon>
        <taxon>Whispovirus</taxon>
    </lineage>
</organism>
<proteinExistence type="predicted"/>
<name>A0A2I6SBT5_9VIRU</name>
<evidence type="ECO:0000313" key="1">
    <source>
        <dbReference type="EMBL" id="AUO15020.1"/>
    </source>
</evidence>
<dbReference type="Proteomes" id="UP000267352">
    <property type="component" value="Segment"/>
</dbReference>
<dbReference type="EMBL" id="MG702567">
    <property type="protein sequence ID" value="AUO15020.1"/>
    <property type="molecule type" value="Genomic_DNA"/>
</dbReference>